<protein>
    <submittedName>
        <fullName evidence="1">Uncharacterized protein</fullName>
    </submittedName>
</protein>
<dbReference type="Proteomes" id="UP000016843">
    <property type="component" value="Unassembled WGS sequence"/>
</dbReference>
<dbReference type="AlphaFoldDB" id="U5BZN5"/>
<accession>U5BZN5</accession>
<comment type="caution">
    <text evidence="1">The sequence shown here is derived from an EMBL/GenBank/DDBJ whole genome shotgun (WGS) entry which is preliminary data.</text>
</comment>
<evidence type="ECO:0000313" key="1">
    <source>
        <dbReference type="EMBL" id="ERM81337.1"/>
    </source>
</evidence>
<reference evidence="1 2" key="1">
    <citation type="journal article" date="2013" name="Genome Announc.">
        <title>Draft Genome Sequence of the Psychrophilic and Alkaliphilic Rhodonellum psychrophilum Strain GCM71T.</title>
        <authorList>
            <person name="Hauptmann A.L."/>
            <person name="Glaring M.A."/>
            <person name="Hallin P.F."/>
            <person name="Prieme A."/>
            <person name="Stougaard P."/>
        </authorList>
    </citation>
    <scope>NUCLEOTIDE SEQUENCE [LARGE SCALE GENOMIC DNA]</scope>
    <source>
        <strain evidence="1 2">GCM71</strain>
    </source>
</reference>
<keyword evidence="2" id="KW-1185">Reference proteome</keyword>
<gene>
    <name evidence="1" type="ORF">P872_10665</name>
</gene>
<dbReference type="EMBL" id="AWXR01000054">
    <property type="protein sequence ID" value="ERM81337.1"/>
    <property type="molecule type" value="Genomic_DNA"/>
</dbReference>
<proteinExistence type="predicted"/>
<evidence type="ECO:0000313" key="2">
    <source>
        <dbReference type="Proteomes" id="UP000016843"/>
    </source>
</evidence>
<organism evidence="1 2">
    <name type="scientific">Rhodonellum psychrophilum GCM71 = DSM 17998</name>
    <dbReference type="NCBI Taxonomy" id="1123057"/>
    <lineage>
        <taxon>Bacteria</taxon>
        <taxon>Pseudomonadati</taxon>
        <taxon>Bacteroidota</taxon>
        <taxon>Cytophagia</taxon>
        <taxon>Cytophagales</taxon>
        <taxon>Cytophagaceae</taxon>
        <taxon>Rhodonellum</taxon>
    </lineage>
</organism>
<name>U5BZN5_9BACT</name>
<sequence length="34" mass="3872">MESIPIRFLPDSKIGKAQFSIANFHAFREMFGEG</sequence>